<dbReference type="PROSITE" id="PS51257">
    <property type="entry name" value="PROKAR_LIPOPROTEIN"/>
    <property type="match status" value="1"/>
</dbReference>
<dbReference type="InterPro" id="IPR010869">
    <property type="entry name" value="DUF1501"/>
</dbReference>
<dbReference type="AlphaFoldDB" id="A0A1I4GZM5"/>
<evidence type="ECO:0000313" key="1">
    <source>
        <dbReference type="EMBL" id="SFL35419.1"/>
    </source>
</evidence>
<accession>A0A1I4GZM5</accession>
<dbReference type="PROSITE" id="PS51318">
    <property type="entry name" value="TAT"/>
    <property type="match status" value="1"/>
</dbReference>
<dbReference type="STRING" id="195913.SAMN04488004_11530"/>
<proteinExistence type="predicted"/>
<evidence type="ECO:0000313" key="2">
    <source>
        <dbReference type="Proteomes" id="UP000199550"/>
    </source>
</evidence>
<dbReference type="PANTHER" id="PTHR43737:SF1">
    <property type="entry name" value="DUF1501 DOMAIN-CONTAINING PROTEIN"/>
    <property type="match status" value="1"/>
</dbReference>
<dbReference type="PANTHER" id="PTHR43737">
    <property type="entry name" value="BLL7424 PROTEIN"/>
    <property type="match status" value="1"/>
</dbReference>
<keyword evidence="2" id="KW-1185">Reference proteome</keyword>
<dbReference type="InterPro" id="IPR006311">
    <property type="entry name" value="TAT_signal"/>
</dbReference>
<dbReference type="EMBL" id="FOTF01000015">
    <property type="protein sequence ID" value="SFL35419.1"/>
    <property type="molecule type" value="Genomic_DNA"/>
</dbReference>
<dbReference type="OrthoDB" id="9779968at2"/>
<name>A0A1I4GZM5_9RHOB</name>
<organism evidence="1 2">
    <name type="scientific">Loktanella salsilacus</name>
    <dbReference type="NCBI Taxonomy" id="195913"/>
    <lineage>
        <taxon>Bacteria</taxon>
        <taxon>Pseudomonadati</taxon>
        <taxon>Pseudomonadota</taxon>
        <taxon>Alphaproteobacteria</taxon>
        <taxon>Rhodobacterales</taxon>
        <taxon>Roseobacteraceae</taxon>
        <taxon>Loktanella</taxon>
    </lineage>
</organism>
<dbReference type="Proteomes" id="UP000199550">
    <property type="component" value="Unassembled WGS sequence"/>
</dbReference>
<reference evidence="1 2" key="1">
    <citation type="submission" date="2016-10" db="EMBL/GenBank/DDBJ databases">
        <authorList>
            <person name="de Groot N.N."/>
        </authorList>
    </citation>
    <scope>NUCLEOTIDE SEQUENCE [LARGE SCALE GENOMIC DNA]</scope>
    <source>
        <strain evidence="1 2">DSM 16199</strain>
    </source>
</reference>
<protein>
    <submittedName>
        <fullName evidence="1">Uncharacterized conserved protein, DUF1501 family</fullName>
    </submittedName>
</protein>
<sequence length="395" mass="42110">MDRRGFLFGGAALGCSLAASPFMTPVALASGPWDNRLVIIVLRGAMDGLDAVRPLGDPDYAALRPTLNDGKALALGDFWGLHPGLSDLMPLWQAGQMGVMHAVSTPYRDGRSHFDGQDILEAGSLQINGGAGGWLNRMMSVVPGMTAETAYALGQENMAILQGPAPHLRWAPEAKFDLSPQMRRLLELTLHDDAMFRDAALQAVSIADSLATEAMAAEGDDLDMMMAPAKPGSEANLAQFAAARLREDTRIASFSVNGWDTHQAQANSLPKTLQRLSQTILTLRDGLGPVWDKTAVLCMTEFGRTARENGTRGTDHGTGGAMIYAGGALRGGQVVGRWPGLAEADLFERRDLMPTGDVRAAAGWVMQNLFGLTATQVQQIVFPGLDLGNAPGFLL</sequence>
<gene>
    <name evidence="1" type="ORF">SAMN04488004_11530</name>
</gene>
<dbReference type="RefSeq" id="WP_090190336.1">
    <property type="nucleotide sequence ID" value="NZ_FOTF01000015.1"/>
</dbReference>
<dbReference type="Pfam" id="PF07394">
    <property type="entry name" value="DUF1501"/>
    <property type="match status" value="1"/>
</dbReference>